<proteinExistence type="predicted"/>
<evidence type="ECO:0000313" key="3">
    <source>
        <dbReference type="Proteomes" id="UP001642484"/>
    </source>
</evidence>
<organism evidence="2 3">
    <name type="scientific">Durusdinium trenchii</name>
    <dbReference type="NCBI Taxonomy" id="1381693"/>
    <lineage>
        <taxon>Eukaryota</taxon>
        <taxon>Sar</taxon>
        <taxon>Alveolata</taxon>
        <taxon>Dinophyceae</taxon>
        <taxon>Suessiales</taxon>
        <taxon>Symbiodiniaceae</taxon>
        <taxon>Durusdinium</taxon>
    </lineage>
</organism>
<name>A0ABP0JY66_9DINO</name>
<dbReference type="Proteomes" id="UP001642484">
    <property type="component" value="Unassembled WGS sequence"/>
</dbReference>
<evidence type="ECO:0000256" key="1">
    <source>
        <dbReference type="SAM" id="MobiDB-lite"/>
    </source>
</evidence>
<reference evidence="2 3" key="1">
    <citation type="submission" date="2024-02" db="EMBL/GenBank/DDBJ databases">
        <authorList>
            <person name="Chen Y."/>
            <person name="Shah S."/>
            <person name="Dougan E. K."/>
            <person name="Thang M."/>
            <person name="Chan C."/>
        </authorList>
    </citation>
    <scope>NUCLEOTIDE SEQUENCE [LARGE SCALE GENOMIC DNA]</scope>
</reference>
<protein>
    <submittedName>
        <fullName evidence="2">Uncharacterized protein</fullName>
    </submittedName>
</protein>
<accession>A0ABP0JY66</accession>
<comment type="caution">
    <text evidence="2">The sequence shown here is derived from an EMBL/GenBank/DDBJ whole genome shotgun (WGS) entry which is preliminary data.</text>
</comment>
<evidence type="ECO:0000313" key="2">
    <source>
        <dbReference type="EMBL" id="CAK9019421.1"/>
    </source>
</evidence>
<keyword evidence="3" id="KW-1185">Reference proteome</keyword>
<gene>
    <name evidence="2" type="ORF">CCMP2556_LOCUS13652</name>
</gene>
<feature type="region of interest" description="Disordered" evidence="1">
    <location>
        <begin position="28"/>
        <end position="55"/>
    </location>
</feature>
<sequence>MEARQHQARRVVEYHQNHIADHLLRCEGGEGNERPFRHTLSTSVEPPRRRRHDREDQEYLVETHVPPRPGPLSVKPRMVKPLVRLRRPGAFTQTPLGAAGALTARQPKRLLSPRLPPLVYEGIDRSLAGKRLPAAWFAEPLKMLTGPERSQSIQEPSADEV</sequence>
<dbReference type="EMBL" id="CAXAMN010006847">
    <property type="protein sequence ID" value="CAK9019421.1"/>
    <property type="molecule type" value="Genomic_DNA"/>
</dbReference>